<keyword evidence="6" id="KW-1185">Reference proteome</keyword>
<gene>
    <name evidence="5" type="ORF">OsI_18244</name>
</gene>
<name>A2XZT2_ORYSI</name>
<dbReference type="Gramene" id="BGIOSGA019079-TA">
    <property type="protein sequence ID" value="BGIOSGA019079-PA"/>
    <property type="gene ID" value="BGIOSGA019079"/>
</dbReference>
<sequence length="638" mass="72125">MALTSAQRIALTVSFFGLLSFLLGVIAENKKPPYGTPIKGKDVVICKFPSDPTIAMGSLSVVSLVLTTIVGHAAIFYPYKSKSVPRGALFRSASLSAFFVIAELVSALAFAMLLWATVTEGLHRSNNIHHDLDTQCPTAKTGLFGGAAFLALDAALFWLVCQMLALNARSDYLDEDDKGDYGQVFASDVDGTKPYSPLASRTPLHSMDAGDDAEPSWRRSPSPPNPRARRPMLDQEIRRPHRFPRTEVSSMIRILRRREAEELHPPSRTRKSASPVLEPLIQVRPSDDEEDRRRPRRLDNQSRVEQMSDSGADTTPSQPPAEICQSKEEDSTMVKADTVGFHEQDKLPHQMSQLFRAQSSAGTHQSSQQNYSIMYQMAKKAELEEQGRSVARYIRKLYIQRCKKLNIEFEEDEEPEGVLHPSDAGPFQHTDKEYATPNPNDVGHLSEIPSQQEQAEMPRLPCLNKPVEYSMSDEYIDLLDKKAKAFFSRVSPVKQRSRKETIANGLQYLTEEAFLAFRNYIAEKDAFEEVDYKFGEILHHCFSVMEYRKVYCHYNFTVEMKNKDEECWTSRLYFAETKLMHGVKYYFCTPLEATDDGCCNACKNQGVNELKHPSEGGYEKGQSSTRCQYFDGDSDEEC</sequence>
<feature type="region of interest" description="Disordered" evidence="1">
    <location>
        <begin position="412"/>
        <end position="455"/>
    </location>
</feature>
<dbReference type="InterPro" id="IPR022059">
    <property type="entry name" value="DUF3615"/>
</dbReference>
<feature type="domain" description="DUF3615" evidence="4">
    <location>
        <begin position="516"/>
        <end position="613"/>
    </location>
</feature>
<proteinExistence type="predicted"/>
<dbReference type="HOGENOM" id="CLU_429226_0_0_1"/>
<dbReference type="Pfam" id="PF06749">
    <property type="entry name" value="DUF1218"/>
    <property type="match status" value="1"/>
</dbReference>
<organism evidence="5 6">
    <name type="scientific">Oryza sativa subsp. indica</name>
    <name type="common">Rice</name>
    <dbReference type="NCBI Taxonomy" id="39946"/>
    <lineage>
        <taxon>Eukaryota</taxon>
        <taxon>Viridiplantae</taxon>
        <taxon>Streptophyta</taxon>
        <taxon>Embryophyta</taxon>
        <taxon>Tracheophyta</taxon>
        <taxon>Spermatophyta</taxon>
        <taxon>Magnoliopsida</taxon>
        <taxon>Liliopsida</taxon>
        <taxon>Poales</taxon>
        <taxon>Poaceae</taxon>
        <taxon>BOP clade</taxon>
        <taxon>Oryzoideae</taxon>
        <taxon>Oryzeae</taxon>
        <taxon>Oryzinae</taxon>
        <taxon>Oryza</taxon>
        <taxon>Oryza sativa</taxon>
    </lineage>
</organism>
<feature type="transmembrane region" description="Helical" evidence="2">
    <location>
        <begin position="97"/>
        <end position="118"/>
    </location>
</feature>
<feature type="signal peptide" evidence="3">
    <location>
        <begin position="1"/>
        <end position="27"/>
    </location>
</feature>
<dbReference type="Pfam" id="PF12274">
    <property type="entry name" value="DUF3615"/>
    <property type="match status" value="1"/>
</dbReference>
<evidence type="ECO:0000256" key="2">
    <source>
        <dbReference type="SAM" id="Phobius"/>
    </source>
</evidence>
<protein>
    <recommendedName>
        <fullName evidence="4">DUF3615 domain-containing protein</fullName>
    </recommendedName>
</protein>
<feature type="region of interest" description="Disordered" evidence="1">
    <location>
        <begin position="195"/>
        <end position="245"/>
    </location>
</feature>
<evidence type="ECO:0000256" key="1">
    <source>
        <dbReference type="SAM" id="MobiDB-lite"/>
    </source>
</evidence>
<dbReference type="PANTHER" id="PTHR33326:SF38">
    <property type="entry name" value="EXPRESSED PROTEIN"/>
    <property type="match status" value="1"/>
</dbReference>
<dbReference type="STRING" id="39946.A2XZT2"/>
<feature type="chain" id="PRO_5002649894" description="DUF3615 domain-containing protein" evidence="3">
    <location>
        <begin position="28"/>
        <end position="638"/>
    </location>
</feature>
<dbReference type="EMBL" id="CM000130">
    <property type="protein sequence ID" value="EAY96342.1"/>
    <property type="molecule type" value="Genomic_DNA"/>
</dbReference>
<dbReference type="AlphaFoldDB" id="A2XZT2"/>
<reference evidence="5 6" key="1">
    <citation type="journal article" date="2005" name="PLoS Biol.">
        <title>The genomes of Oryza sativa: a history of duplications.</title>
        <authorList>
            <person name="Yu J."/>
            <person name="Wang J."/>
            <person name="Lin W."/>
            <person name="Li S."/>
            <person name="Li H."/>
            <person name="Zhou J."/>
            <person name="Ni P."/>
            <person name="Dong W."/>
            <person name="Hu S."/>
            <person name="Zeng C."/>
            <person name="Zhang J."/>
            <person name="Zhang Y."/>
            <person name="Li R."/>
            <person name="Xu Z."/>
            <person name="Li S."/>
            <person name="Li X."/>
            <person name="Zheng H."/>
            <person name="Cong L."/>
            <person name="Lin L."/>
            <person name="Yin J."/>
            <person name="Geng J."/>
            <person name="Li G."/>
            <person name="Shi J."/>
            <person name="Liu J."/>
            <person name="Lv H."/>
            <person name="Li J."/>
            <person name="Wang J."/>
            <person name="Deng Y."/>
            <person name="Ran L."/>
            <person name="Shi X."/>
            <person name="Wang X."/>
            <person name="Wu Q."/>
            <person name="Li C."/>
            <person name="Ren X."/>
            <person name="Wang J."/>
            <person name="Wang X."/>
            <person name="Li D."/>
            <person name="Liu D."/>
            <person name="Zhang X."/>
            <person name="Ji Z."/>
            <person name="Zhao W."/>
            <person name="Sun Y."/>
            <person name="Zhang Z."/>
            <person name="Bao J."/>
            <person name="Han Y."/>
            <person name="Dong L."/>
            <person name="Ji J."/>
            <person name="Chen P."/>
            <person name="Wu S."/>
            <person name="Liu J."/>
            <person name="Xiao Y."/>
            <person name="Bu D."/>
            <person name="Tan J."/>
            <person name="Yang L."/>
            <person name="Ye C."/>
            <person name="Zhang J."/>
            <person name="Xu J."/>
            <person name="Zhou Y."/>
            <person name="Yu Y."/>
            <person name="Zhang B."/>
            <person name="Zhuang S."/>
            <person name="Wei H."/>
            <person name="Liu B."/>
            <person name="Lei M."/>
            <person name="Yu H."/>
            <person name="Li Y."/>
            <person name="Xu H."/>
            <person name="Wei S."/>
            <person name="He X."/>
            <person name="Fang L."/>
            <person name="Zhang Z."/>
            <person name="Zhang Y."/>
            <person name="Huang X."/>
            <person name="Su Z."/>
            <person name="Tong W."/>
            <person name="Li J."/>
            <person name="Tong Z."/>
            <person name="Li S."/>
            <person name="Ye J."/>
            <person name="Wang L."/>
            <person name="Fang L."/>
            <person name="Lei T."/>
            <person name="Chen C."/>
            <person name="Chen H."/>
            <person name="Xu Z."/>
            <person name="Li H."/>
            <person name="Huang H."/>
            <person name="Zhang F."/>
            <person name="Xu H."/>
            <person name="Li N."/>
            <person name="Zhao C."/>
            <person name="Li S."/>
            <person name="Dong L."/>
            <person name="Huang Y."/>
            <person name="Li L."/>
            <person name="Xi Y."/>
            <person name="Qi Q."/>
            <person name="Li W."/>
            <person name="Zhang B."/>
            <person name="Hu W."/>
            <person name="Zhang Y."/>
            <person name="Tian X."/>
            <person name="Jiao Y."/>
            <person name="Liang X."/>
            <person name="Jin J."/>
            <person name="Gao L."/>
            <person name="Zheng W."/>
            <person name="Hao B."/>
            <person name="Liu S."/>
            <person name="Wang W."/>
            <person name="Yuan L."/>
            <person name="Cao M."/>
            <person name="McDermott J."/>
            <person name="Samudrala R."/>
            <person name="Wang J."/>
            <person name="Wong G.K."/>
            <person name="Yang H."/>
        </authorList>
    </citation>
    <scope>NUCLEOTIDE SEQUENCE [LARGE SCALE GENOMIC DNA]</scope>
    <source>
        <strain evidence="6">cv. 93-11</strain>
    </source>
</reference>
<keyword evidence="2" id="KW-0472">Membrane</keyword>
<feature type="compositionally biased region" description="Basic and acidic residues" evidence="1">
    <location>
        <begin position="291"/>
        <end position="302"/>
    </location>
</feature>
<feature type="region of interest" description="Disordered" evidence="1">
    <location>
        <begin position="259"/>
        <end position="333"/>
    </location>
</feature>
<feature type="compositionally biased region" description="Polar residues" evidence="1">
    <location>
        <begin position="303"/>
        <end position="316"/>
    </location>
</feature>
<dbReference type="PANTHER" id="PTHR33326">
    <property type="entry name" value="OS05G0543800 PROTEIN"/>
    <property type="match status" value="1"/>
</dbReference>
<keyword evidence="2" id="KW-1133">Transmembrane helix</keyword>
<keyword evidence="3" id="KW-0732">Signal</keyword>
<evidence type="ECO:0000313" key="5">
    <source>
        <dbReference type="EMBL" id="EAY96342.1"/>
    </source>
</evidence>
<feature type="region of interest" description="Disordered" evidence="1">
    <location>
        <begin position="613"/>
        <end position="638"/>
    </location>
</feature>
<evidence type="ECO:0000256" key="3">
    <source>
        <dbReference type="SAM" id="SignalP"/>
    </source>
</evidence>
<keyword evidence="2" id="KW-0812">Transmembrane</keyword>
<dbReference type="InterPro" id="IPR009606">
    <property type="entry name" value="DEAL/Modifying_wall_lignin1/2"/>
</dbReference>
<feature type="transmembrane region" description="Helical" evidence="2">
    <location>
        <begin position="54"/>
        <end position="77"/>
    </location>
</feature>
<dbReference type="Proteomes" id="UP000007015">
    <property type="component" value="Chromosome 5"/>
</dbReference>
<evidence type="ECO:0000313" key="6">
    <source>
        <dbReference type="Proteomes" id="UP000007015"/>
    </source>
</evidence>
<accession>A2XZT2</accession>
<evidence type="ECO:0000259" key="4">
    <source>
        <dbReference type="Pfam" id="PF12274"/>
    </source>
</evidence>